<organism evidence="6 7">
    <name type="scientific">Mycobacterium aquaticum</name>
    <dbReference type="NCBI Taxonomy" id="1927124"/>
    <lineage>
        <taxon>Bacteria</taxon>
        <taxon>Bacillati</taxon>
        <taxon>Actinomycetota</taxon>
        <taxon>Actinomycetes</taxon>
        <taxon>Mycobacteriales</taxon>
        <taxon>Mycobacteriaceae</taxon>
        <taxon>Mycobacterium</taxon>
    </lineage>
</organism>
<keyword evidence="1" id="KW-0285">Flavoprotein</keyword>
<dbReference type="InterPro" id="IPR011251">
    <property type="entry name" value="Luciferase-like_dom"/>
</dbReference>
<dbReference type="SUPFAM" id="SSF51679">
    <property type="entry name" value="Bacterial luciferase-like"/>
    <property type="match status" value="1"/>
</dbReference>
<dbReference type="PANTHER" id="PTHR42847">
    <property type="entry name" value="ALKANESULFONATE MONOOXYGENASE"/>
    <property type="match status" value="1"/>
</dbReference>
<protein>
    <recommendedName>
        <fullName evidence="5">Luciferase-like domain-containing protein</fullName>
    </recommendedName>
</protein>
<evidence type="ECO:0000256" key="4">
    <source>
        <dbReference type="ARBA" id="ARBA00023033"/>
    </source>
</evidence>
<dbReference type="InterPro" id="IPR036661">
    <property type="entry name" value="Luciferase-like_sf"/>
</dbReference>
<keyword evidence="2" id="KW-0288">FMN</keyword>
<reference evidence="6 7" key="1">
    <citation type="submission" date="2017-02" db="EMBL/GenBank/DDBJ databases">
        <title>The new phylogeny of genus Mycobacterium.</title>
        <authorList>
            <person name="Tortoli E."/>
            <person name="Trovato A."/>
            <person name="Cirillo D.M."/>
        </authorList>
    </citation>
    <scope>NUCLEOTIDE SEQUENCE [LARGE SCALE GENOMIC DNA]</scope>
    <source>
        <strain evidence="6 7">RW6</strain>
    </source>
</reference>
<dbReference type="STRING" id="1927124.BST13_32125"/>
<keyword evidence="7" id="KW-1185">Reference proteome</keyword>
<dbReference type="AlphaFoldDB" id="A0A1X0A8B3"/>
<accession>A0A1X0A8B3</accession>
<dbReference type="PANTHER" id="PTHR42847:SF4">
    <property type="entry name" value="ALKANESULFONATE MONOOXYGENASE-RELATED"/>
    <property type="match status" value="1"/>
</dbReference>
<evidence type="ECO:0000256" key="3">
    <source>
        <dbReference type="ARBA" id="ARBA00023002"/>
    </source>
</evidence>
<dbReference type="EMBL" id="MVHF01000050">
    <property type="protein sequence ID" value="ORA26307.1"/>
    <property type="molecule type" value="Genomic_DNA"/>
</dbReference>
<dbReference type="Gene3D" id="3.20.20.30">
    <property type="entry name" value="Luciferase-like domain"/>
    <property type="match status" value="1"/>
</dbReference>
<dbReference type="GO" id="GO:0046306">
    <property type="term" value="P:alkanesulfonate catabolic process"/>
    <property type="evidence" value="ECO:0007669"/>
    <property type="project" value="TreeGrafter"/>
</dbReference>
<keyword evidence="4" id="KW-0503">Monooxygenase</keyword>
<evidence type="ECO:0000256" key="2">
    <source>
        <dbReference type="ARBA" id="ARBA00022643"/>
    </source>
</evidence>
<sequence>MKIGIHLPQWGQDATRDGVLAVAQAAEACGFDSVWVADHVVIPVTSETKYPYMDGGTPFEPNDGFLEAFTTLAIVAGATQRIRVGTSVLVMPMRDPVLTAKVTATLDVLSGGRLVLGIGTGWWREEFEALSATFEGRGSRMDEQIQLMRALWTGRSVEFHGTHYDVRPVFCRPAPTRAGGPPILVGGMSTAAMRRAAHLGDGWHAVGASPERIVAEREKLAKFAEQAGRSIDQIPISVSTGVSQDIKRTVARLQGLAEAGVELAVMAVSSNTTSAIIAEVEQISQQLNLVADSA</sequence>
<evidence type="ECO:0000313" key="6">
    <source>
        <dbReference type="EMBL" id="ORA26307.1"/>
    </source>
</evidence>
<dbReference type="Pfam" id="PF00296">
    <property type="entry name" value="Bac_luciferase"/>
    <property type="match status" value="1"/>
</dbReference>
<proteinExistence type="predicted"/>
<gene>
    <name evidence="6" type="ORF">BST13_32125</name>
</gene>
<evidence type="ECO:0000256" key="1">
    <source>
        <dbReference type="ARBA" id="ARBA00022630"/>
    </source>
</evidence>
<comment type="caution">
    <text evidence="6">The sequence shown here is derived from an EMBL/GenBank/DDBJ whole genome shotgun (WGS) entry which is preliminary data.</text>
</comment>
<dbReference type="InterPro" id="IPR019921">
    <property type="entry name" value="Lucif-like_OxRdtase_Rv2161c"/>
</dbReference>
<dbReference type="OrthoDB" id="3206024at2"/>
<evidence type="ECO:0000259" key="5">
    <source>
        <dbReference type="Pfam" id="PF00296"/>
    </source>
</evidence>
<keyword evidence="3" id="KW-0560">Oxidoreductase</keyword>
<dbReference type="NCBIfam" id="TIGR03619">
    <property type="entry name" value="F420_Rv2161c"/>
    <property type="match status" value="1"/>
</dbReference>
<dbReference type="InterPro" id="IPR050172">
    <property type="entry name" value="SsuD_RutA_monooxygenase"/>
</dbReference>
<dbReference type="RefSeq" id="WP_083169354.1">
    <property type="nucleotide sequence ID" value="NZ_MVHF01000050.1"/>
</dbReference>
<dbReference type="GO" id="GO:0008726">
    <property type="term" value="F:alkanesulfonate monooxygenase activity"/>
    <property type="evidence" value="ECO:0007669"/>
    <property type="project" value="TreeGrafter"/>
</dbReference>
<name>A0A1X0A8B3_9MYCO</name>
<evidence type="ECO:0000313" key="7">
    <source>
        <dbReference type="Proteomes" id="UP000192448"/>
    </source>
</evidence>
<dbReference type="Proteomes" id="UP000192448">
    <property type="component" value="Unassembled WGS sequence"/>
</dbReference>
<feature type="domain" description="Luciferase-like" evidence="5">
    <location>
        <begin position="15"/>
        <end position="251"/>
    </location>
</feature>